<dbReference type="InterPro" id="IPR036938">
    <property type="entry name" value="PAP2/HPO_sf"/>
</dbReference>
<proteinExistence type="predicted"/>
<evidence type="ECO:0000256" key="1">
    <source>
        <dbReference type="SAM" id="Phobius"/>
    </source>
</evidence>
<evidence type="ECO:0000259" key="2">
    <source>
        <dbReference type="Pfam" id="PF01569"/>
    </source>
</evidence>
<dbReference type="Proteomes" id="UP000504638">
    <property type="component" value="Unplaced"/>
</dbReference>
<protein>
    <recommendedName>
        <fullName evidence="8">Prion-inhibition and propagation HeLo domain-containing protein</fullName>
    </recommendedName>
</protein>
<keyword evidence="1" id="KW-1133">Transmembrane helix</keyword>
<evidence type="ECO:0008006" key="8">
    <source>
        <dbReference type="Google" id="ProtNLM"/>
    </source>
</evidence>
<dbReference type="SUPFAM" id="SSF56112">
    <property type="entry name" value="Protein kinase-like (PK-like)"/>
    <property type="match status" value="1"/>
</dbReference>
<feature type="transmembrane region" description="Helical" evidence="1">
    <location>
        <begin position="869"/>
        <end position="889"/>
    </location>
</feature>
<dbReference type="Gene3D" id="1.10.510.10">
    <property type="entry name" value="Transferase(Phosphotransferase) domain 1"/>
    <property type="match status" value="1"/>
</dbReference>
<dbReference type="InterPro" id="IPR000326">
    <property type="entry name" value="PAP2/HPO"/>
</dbReference>
<dbReference type="RefSeq" id="XP_033538979.1">
    <property type="nucleotide sequence ID" value="XM_033682670.1"/>
</dbReference>
<dbReference type="Pfam" id="PF14479">
    <property type="entry name" value="HeLo"/>
    <property type="match status" value="1"/>
</dbReference>
<name>A0A6G1GGZ9_9PEZI</name>
<feature type="transmembrane region" description="Helical" evidence="1">
    <location>
        <begin position="782"/>
        <end position="805"/>
    </location>
</feature>
<sequence>MTELAAFAFDVAGVTGSLDKLYDGCVKGYRAFTASNNLGPNTLRLLARIRIEEFRLLSWARQWGVEKDQFDRWQEFGGWGAEGLKDLARLILSRLLETIMDCEKLEDIYGLQEESPGSVDKDLYSRAADPRNYTGNQLPDGWILRANWVIDDPEKFEVLLKDLRALNDRLEKLFPPSHVGLYRRSWTSELLLQTHDTGHLEILASATDGPYPYLNNLVHLKQLRINMAMGHPFPVLSSQLSVPRKQIWARGMDVPIEKQPQRASGLFKKLDLSGNYHPPGSNQTRHMDVPILIDWIPYDTEKKGILNKEIRDALHRRIDDLARLLYSCNSRNPDLHMLDCLGYTDDARFNRFGIIHACPVVFTTLDTASSKRAQFPTLHTMMNGANKSAPELDVRFRLASILATTLWSFHSLDWLHKSYCCHNIIFFGSPTSGHHDLSAPYVLGLDSSRQHDFTEMIYDPMHGTGNEEVLMYRHPESMGVWKKSFHKGFDIYALGLLLLEIGMWKTLEWKSQYSGAREEFKANVLQNEVPALGAKTGTRYHRLVFECLQIAAGIDHTTADGYYRRITHGTTGDRYRPPIDWVAASDYVVASRRIIMAEPDLSIIYSSLITAITSYTRHYYVYRLTEKVLLRIQNAQTWMQNAQAWIEDSYGDIKKKGIFWIQNARAWLGNLNAKIQTRLRESMGRILVDLSYVTDWLILLSAFGIGIGLNYVTPAIRPFSLNDPSISYPFLGQSMNQYLLWTISLAVPAVLILMVELIVLGLRCRTERWAPSDAFMNPHFRWNLHVGYLGLAMSFAVGFVLVQAIQTRIGKPRPNMIARCHPELSRIKEYTVSTVTTGLFQDKIYVSPGICQFQDVELRDAFRSFPSRYATLSWSGLFYFSLYYCYRFGVTFLHINDQSGLFPAHNVSGAAAAAPLYLFIAPFATGCTALIVTCSRYFDYNNSGIDVIAGALLGIASAWFALRWYHPAFKAGEREAWRPRSRGHAFWAGKVETVDNGGVEMHGAALSSSTAADSSSLYTSS</sequence>
<feature type="transmembrane region" description="Helical" evidence="1">
    <location>
        <begin position="696"/>
        <end position="717"/>
    </location>
</feature>
<feature type="domain" description="DUF7580" evidence="4">
    <location>
        <begin position="363"/>
        <end position="558"/>
    </location>
</feature>
<evidence type="ECO:0000259" key="3">
    <source>
        <dbReference type="Pfam" id="PF14479"/>
    </source>
</evidence>
<dbReference type="InterPro" id="IPR011009">
    <property type="entry name" value="Kinase-like_dom_sf"/>
</dbReference>
<evidence type="ECO:0000259" key="4">
    <source>
        <dbReference type="Pfam" id="PF24476"/>
    </source>
</evidence>
<dbReference type="SUPFAM" id="SSF48317">
    <property type="entry name" value="Acid phosphatase/Vanadium-dependent haloperoxidase"/>
    <property type="match status" value="1"/>
</dbReference>
<dbReference type="Pfam" id="PF01569">
    <property type="entry name" value="PAP2"/>
    <property type="match status" value="1"/>
</dbReference>
<keyword evidence="6" id="KW-1185">Reference proteome</keyword>
<reference evidence="7" key="3">
    <citation type="submission" date="2025-04" db="UniProtKB">
        <authorList>
            <consortium name="RefSeq"/>
        </authorList>
    </citation>
    <scope>IDENTIFICATION</scope>
    <source>
        <strain evidence="7">CBS 781.70</strain>
    </source>
</reference>
<dbReference type="InterPro" id="IPR029498">
    <property type="entry name" value="HeLo_dom"/>
</dbReference>
<dbReference type="Gene3D" id="1.20.120.1020">
    <property type="entry name" value="Prion-inhibition and propagation, HeLo domain"/>
    <property type="match status" value="1"/>
</dbReference>
<dbReference type="EMBL" id="ML975149">
    <property type="protein sequence ID" value="KAF1817348.1"/>
    <property type="molecule type" value="Genomic_DNA"/>
</dbReference>
<dbReference type="AlphaFoldDB" id="A0A6G1GGZ9"/>
<dbReference type="InterPro" id="IPR038305">
    <property type="entry name" value="HeLo_sf"/>
</dbReference>
<dbReference type="GeneID" id="54423240"/>
<feature type="transmembrane region" description="Helical" evidence="1">
    <location>
        <begin position="909"/>
        <end position="932"/>
    </location>
</feature>
<feature type="domain" description="Phosphatidic acid phosphatase type 2/haloperoxidase" evidence="2">
    <location>
        <begin position="788"/>
        <end position="967"/>
    </location>
</feature>
<dbReference type="OrthoDB" id="1911848at2759"/>
<feature type="domain" description="Prion-inhibition and propagation HeLo" evidence="3">
    <location>
        <begin position="11"/>
        <end position="202"/>
    </location>
</feature>
<keyword evidence="1" id="KW-0472">Membrane</keyword>
<evidence type="ECO:0000313" key="5">
    <source>
        <dbReference type="EMBL" id="KAF1817348.1"/>
    </source>
</evidence>
<dbReference type="PANTHER" id="PTHR37542:SF3">
    <property type="entry name" value="PRION-INHIBITION AND PROPAGATION HELO DOMAIN-CONTAINING PROTEIN"/>
    <property type="match status" value="1"/>
</dbReference>
<reference evidence="7" key="2">
    <citation type="submission" date="2020-04" db="EMBL/GenBank/DDBJ databases">
        <authorList>
            <consortium name="NCBI Genome Project"/>
        </authorList>
    </citation>
    <scope>NUCLEOTIDE SEQUENCE</scope>
    <source>
        <strain evidence="7">CBS 781.70</strain>
    </source>
</reference>
<feature type="transmembrane region" description="Helical" evidence="1">
    <location>
        <begin position="944"/>
        <end position="965"/>
    </location>
</feature>
<dbReference type="Gene3D" id="1.20.144.10">
    <property type="entry name" value="Phosphatidic acid phosphatase type 2/haloperoxidase"/>
    <property type="match status" value="1"/>
</dbReference>
<dbReference type="PANTHER" id="PTHR37542">
    <property type="entry name" value="HELO DOMAIN-CONTAINING PROTEIN-RELATED"/>
    <property type="match status" value="1"/>
</dbReference>
<keyword evidence="1" id="KW-0812">Transmembrane</keyword>
<reference evidence="5 7" key="1">
    <citation type="submission" date="2020-01" db="EMBL/GenBank/DDBJ databases">
        <authorList>
            <consortium name="DOE Joint Genome Institute"/>
            <person name="Haridas S."/>
            <person name="Albert R."/>
            <person name="Binder M."/>
            <person name="Bloem J."/>
            <person name="Labutti K."/>
            <person name="Salamov A."/>
            <person name="Andreopoulos B."/>
            <person name="Baker S.E."/>
            <person name="Barry K."/>
            <person name="Bills G."/>
            <person name="Bluhm B.H."/>
            <person name="Cannon C."/>
            <person name="Castanera R."/>
            <person name="Culley D.E."/>
            <person name="Daum C."/>
            <person name="Ezra D."/>
            <person name="Gonzalez J.B."/>
            <person name="Henrissat B."/>
            <person name="Kuo A."/>
            <person name="Liang C."/>
            <person name="Lipzen A."/>
            <person name="Lutzoni F."/>
            <person name="Magnuson J."/>
            <person name="Mondo S."/>
            <person name="Nolan M."/>
            <person name="Ohm R."/>
            <person name="Pangilinan J."/>
            <person name="Park H.-J."/>
            <person name="Ramirez L."/>
            <person name="Alfaro M."/>
            <person name="Sun H."/>
            <person name="Tritt A."/>
            <person name="Yoshinaga Y."/>
            <person name="Zwiers L.-H."/>
            <person name="Turgeon B.G."/>
            <person name="Goodwin S.B."/>
            <person name="Spatafora J.W."/>
            <person name="Crous P.W."/>
            <person name="Grigoriev I.V."/>
        </authorList>
    </citation>
    <scope>NUCLEOTIDE SEQUENCE</scope>
    <source>
        <strain evidence="5 7">CBS 781.70</strain>
    </source>
</reference>
<accession>A0A6G1GGZ9</accession>
<evidence type="ECO:0000313" key="6">
    <source>
        <dbReference type="Proteomes" id="UP000504638"/>
    </source>
</evidence>
<feature type="transmembrane region" description="Helical" evidence="1">
    <location>
        <begin position="738"/>
        <end position="762"/>
    </location>
</feature>
<evidence type="ECO:0000313" key="7">
    <source>
        <dbReference type="RefSeq" id="XP_033538979.1"/>
    </source>
</evidence>
<gene>
    <name evidence="5 7" type="ORF">P152DRAFT_510600</name>
</gene>
<dbReference type="InterPro" id="IPR056002">
    <property type="entry name" value="DUF7580"/>
</dbReference>
<dbReference type="Pfam" id="PF24476">
    <property type="entry name" value="DUF7580"/>
    <property type="match status" value="1"/>
</dbReference>
<organism evidence="5">
    <name type="scientific">Eremomyces bilateralis CBS 781.70</name>
    <dbReference type="NCBI Taxonomy" id="1392243"/>
    <lineage>
        <taxon>Eukaryota</taxon>
        <taxon>Fungi</taxon>
        <taxon>Dikarya</taxon>
        <taxon>Ascomycota</taxon>
        <taxon>Pezizomycotina</taxon>
        <taxon>Dothideomycetes</taxon>
        <taxon>Dothideomycetes incertae sedis</taxon>
        <taxon>Eremomycetales</taxon>
        <taxon>Eremomycetaceae</taxon>
        <taxon>Eremomyces</taxon>
    </lineage>
</organism>